<protein>
    <submittedName>
        <fullName evidence="3">Peptide chain release factor PrfB3, chloroplastic</fullName>
    </submittedName>
</protein>
<evidence type="ECO:0000259" key="2">
    <source>
        <dbReference type="SMART" id="SM00937"/>
    </source>
</evidence>
<dbReference type="InterPro" id="IPR045853">
    <property type="entry name" value="Pep_chain_release_fac_I_sf"/>
</dbReference>
<dbReference type="EMBL" id="JACGWL010000004">
    <property type="protein sequence ID" value="KAK4404811.1"/>
    <property type="molecule type" value="Genomic_DNA"/>
</dbReference>
<dbReference type="InterPro" id="IPR005139">
    <property type="entry name" value="PCRF"/>
</dbReference>
<accession>A0AAE2C0S6</accession>
<dbReference type="SUPFAM" id="SSF75620">
    <property type="entry name" value="Release factor"/>
    <property type="match status" value="1"/>
</dbReference>
<reference evidence="3" key="2">
    <citation type="journal article" date="2024" name="Plant">
        <title>Genomic evolution and insights into agronomic trait innovations of Sesamum species.</title>
        <authorList>
            <person name="Miao H."/>
            <person name="Wang L."/>
            <person name="Qu L."/>
            <person name="Liu H."/>
            <person name="Sun Y."/>
            <person name="Le M."/>
            <person name="Wang Q."/>
            <person name="Wei S."/>
            <person name="Zheng Y."/>
            <person name="Lin W."/>
            <person name="Duan Y."/>
            <person name="Cao H."/>
            <person name="Xiong S."/>
            <person name="Wang X."/>
            <person name="Wei L."/>
            <person name="Li C."/>
            <person name="Ma Q."/>
            <person name="Ju M."/>
            <person name="Zhao R."/>
            <person name="Li G."/>
            <person name="Mu C."/>
            <person name="Tian Q."/>
            <person name="Mei H."/>
            <person name="Zhang T."/>
            <person name="Gao T."/>
            <person name="Zhang H."/>
        </authorList>
    </citation>
    <scope>NUCLEOTIDE SEQUENCE</scope>
    <source>
        <strain evidence="3">K16</strain>
    </source>
</reference>
<dbReference type="Pfam" id="PF03462">
    <property type="entry name" value="PCRF"/>
    <property type="match status" value="1"/>
</dbReference>
<gene>
    <name evidence="3" type="ORF">Sango_0849700</name>
</gene>
<organism evidence="3 4">
    <name type="scientific">Sesamum angolense</name>
    <dbReference type="NCBI Taxonomy" id="2727404"/>
    <lineage>
        <taxon>Eukaryota</taxon>
        <taxon>Viridiplantae</taxon>
        <taxon>Streptophyta</taxon>
        <taxon>Embryophyta</taxon>
        <taxon>Tracheophyta</taxon>
        <taxon>Spermatophyta</taxon>
        <taxon>Magnoliopsida</taxon>
        <taxon>eudicotyledons</taxon>
        <taxon>Gunneridae</taxon>
        <taxon>Pentapetalae</taxon>
        <taxon>asterids</taxon>
        <taxon>lamiids</taxon>
        <taxon>Lamiales</taxon>
        <taxon>Pedaliaceae</taxon>
        <taxon>Sesamum</taxon>
    </lineage>
</organism>
<dbReference type="Pfam" id="PF00472">
    <property type="entry name" value="RF-1"/>
    <property type="match status" value="1"/>
</dbReference>
<reference evidence="3" key="1">
    <citation type="submission" date="2020-06" db="EMBL/GenBank/DDBJ databases">
        <authorList>
            <person name="Li T."/>
            <person name="Hu X."/>
            <person name="Zhang T."/>
            <person name="Song X."/>
            <person name="Zhang H."/>
            <person name="Dai N."/>
            <person name="Sheng W."/>
            <person name="Hou X."/>
            <person name="Wei L."/>
        </authorList>
    </citation>
    <scope>NUCLEOTIDE SEQUENCE</scope>
    <source>
        <strain evidence="3">K16</strain>
        <tissue evidence="3">Leaf</tissue>
    </source>
</reference>
<dbReference type="PANTHER" id="PTHR43116:SF4">
    <property type="entry name" value="PEPTIDE CHAIN RELEASE FACTOR PRFB3, CHLOROPLASTIC"/>
    <property type="match status" value="1"/>
</dbReference>
<sequence>MKMAAESLRPGFFNEAQFKNRGSFSSYYPKMRASASFNSRASRASQEPLDDDKNKFYKELGLFFSLHLLWNFSLCLYCGDYPFLLLAYFKNYLIPGLASSRWGMFSLRKRIEDSILRAQMLAPTALELEEAKHVNQEEVVRDYDLWDDLSKSNEILIKLADSAKVVDTLRDLKYKAEEAKLITELAEMDAINYALFKQAYSASLDVNKFLDKYEMSKLLKGPYDMEGASITLESRHGDIYSERWVGQLTQMYMKWAERQGQSGRIVERCPSNNGGLRSATIELEFRFAYGYLSGERGVHSVIRTFENNGGDLEATLASVDVVPLFIESSPDLSIDDEDILVSYPSHCEDNPCRTSPAVHVQHIPTGLEVRSTGERSRFANKVKAFNRLKAKLLVLLRDQGLSSIKGIKKGATRATSSQETRKYMLRPSKMVHDLKCGVQLPDVNAVLNGNLDPLIAAHINSRQSSTCQ</sequence>
<dbReference type="AlphaFoldDB" id="A0AAE2C0S6"/>
<comment type="similarity">
    <text evidence="1">Belongs to the prokaryotic/mitochondrial release factor family.</text>
</comment>
<dbReference type="GO" id="GO:0003747">
    <property type="term" value="F:translation release factor activity"/>
    <property type="evidence" value="ECO:0007669"/>
    <property type="project" value="InterPro"/>
</dbReference>
<dbReference type="Gene3D" id="3.30.70.1660">
    <property type="match status" value="1"/>
</dbReference>
<dbReference type="SMART" id="SM00937">
    <property type="entry name" value="PCRF"/>
    <property type="match status" value="1"/>
</dbReference>
<feature type="domain" description="Peptide chain release factor" evidence="2">
    <location>
        <begin position="184"/>
        <end position="295"/>
    </location>
</feature>
<dbReference type="Proteomes" id="UP001289374">
    <property type="component" value="Unassembled WGS sequence"/>
</dbReference>
<dbReference type="Gene3D" id="3.30.160.20">
    <property type="match status" value="1"/>
</dbReference>
<evidence type="ECO:0000256" key="1">
    <source>
        <dbReference type="ARBA" id="ARBA00010835"/>
    </source>
</evidence>
<dbReference type="GO" id="GO:0005737">
    <property type="term" value="C:cytoplasm"/>
    <property type="evidence" value="ECO:0007669"/>
    <property type="project" value="UniProtKB-ARBA"/>
</dbReference>
<proteinExistence type="inferred from homology"/>
<name>A0AAE2C0S6_9LAMI</name>
<keyword evidence="4" id="KW-1185">Reference proteome</keyword>
<comment type="caution">
    <text evidence="3">The sequence shown here is derived from an EMBL/GenBank/DDBJ whole genome shotgun (WGS) entry which is preliminary data.</text>
</comment>
<evidence type="ECO:0000313" key="3">
    <source>
        <dbReference type="EMBL" id="KAK4404811.1"/>
    </source>
</evidence>
<dbReference type="InterPro" id="IPR000352">
    <property type="entry name" value="Pep_chain_release_fac_I"/>
</dbReference>
<evidence type="ECO:0000313" key="4">
    <source>
        <dbReference type="Proteomes" id="UP001289374"/>
    </source>
</evidence>
<dbReference type="PANTHER" id="PTHR43116">
    <property type="entry name" value="PEPTIDE CHAIN RELEASE FACTOR 2"/>
    <property type="match status" value="1"/>
</dbReference>